<feature type="compositionally biased region" description="Acidic residues" evidence="1">
    <location>
        <begin position="294"/>
        <end position="310"/>
    </location>
</feature>
<comment type="caution">
    <text evidence="2">The sequence shown here is derived from an EMBL/GenBank/DDBJ whole genome shotgun (WGS) entry which is preliminary data.</text>
</comment>
<sequence>MEVDPEVSAKKEKLAKSLTDEEVLHSHRDCALGKDGTESIFELDELFSVIRDKEASQAAVAESLGKSYEDLRETRKTELGLLTLLWKAKTNLFALEVDIWAERQPLITTQAGNTLGTRLKEKILAAIKQRKGPVQKAIKLFNTCQRDYLQKVDPCQLQLPENQDLTFDEFLWMDLDDPLWCDGHFYQSCAPWATDPNVRRGIASGLVLDRVEEEIKLLTQELDQAITWAFQYWDVVLQTINDLENASSEEPIDLNNQFASILPSFPMKVRLIKEKLTSGVDGDINDTLERVDFNEEDPDPPDDEERGENP</sequence>
<feature type="region of interest" description="Disordered" evidence="1">
    <location>
        <begin position="283"/>
        <end position="310"/>
    </location>
</feature>
<keyword evidence="3" id="KW-1185">Reference proteome</keyword>
<gene>
    <name evidence="2" type="ORF">PCANC_05607</name>
</gene>
<accession>A0A2N5VWX7</accession>
<dbReference type="AlphaFoldDB" id="A0A2N5VWX7"/>
<evidence type="ECO:0000256" key="1">
    <source>
        <dbReference type="SAM" id="MobiDB-lite"/>
    </source>
</evidence>
<proteinExistence type="predicted"/>
<name>A0A2N5VWX7_9BASI</name>
<dbReference type="OrthoDB" id="2506007at2759"/>
<dbReference type="Proteomes" id="UP000235388">
    <property type="component" value="Unassembled WGS sequence"/>
</dbReference>
<reference evidence="2 3" key="1">
    <citation type="submission" date="2017-11" db="EMBL/GenBank/DDBJ databases">
        <title>De novo assembly and phasing of dikaryotic genomes from two isolates of Puccinia coronata f. sp. avenae, the causal agent of oat crown rust.</title>
        <authorList>
            <person name="Miller M.E."/>
            <person name="Zhang Y."/>
            <person name="Omidvar V."/>
            <person name="Sperschneider J."/>
            <person name="Schwessinger B."/>
            <person name="Raley C."/>
            <person name="Palmer J.M."/>
            <person name="Garnica D."/>
            <person name="Upadhyaya N."/>
            <person name="Rathjen J."/>
            <person name="Taylor J.M."/>
            <person name="Park R.F."/>
            <person name="Dodds P.N."/>
            <person name="Hirsch C.D."/>
            <person name="Kianian S.F."/>
            <person name="Figueroa M."/>
        </authorList>
    </citation>
    <scope>NUCLEOTIDE SEQUENCE [LARGE SCALE GENOMIC DNA]</scope>
    <source>
        <strain evidence="2">12NC29</strain>
    </source>
</reference>
<organism evidence="2 3">
    <name type="scientific">Puccinia coronata f. sp. avenae</name>
    <dbReference type="NCBI Taxonomy" id="200324"/>
    <lineage>
        <taxon>Eukaryota</taxon>
        <taxon>Fungi</taxon>
        <taxon>Dikarya</taxon>
        <taxon>Basidiomycota</taxon>
        <taxon>Pucciniomycotina</taxon>
        <taxon>Pucciniomycetes</taxon>
        <taxon>Pucciniales</taxon>
        <taxon>Pucciniaceae</taxon>
        <taxon>Puccinia</taxon>
    </lineage>
</organism>
<evidence type="ECO:0000313" key="3">
    <source>
        <dbReference type="Proteomes" id="UP000235388"/>
    </source>
</evidence>
<dbReference type="PANTHER" id="PTHR33096">
    <property type="entry name" value="CXC2 DOMAIN-CONTAINING PROTEIN"/>
    <property type="match status" value="1"/>
</dbReference>
<dbReference type="PANTHER" id="PTHR33096:SF1">
    <property type="entry name" value="CXC1-LIKE CYSTEINE CLUSTER ASSOCIATED WITH KDZ TRANSPOSASES DOMAIN-CONTAINING PROTEIN"/>
    <property type="match status" value="1"/>
</dbReference>
<evidence type="ECO:0000313" key="2">
    <source>
        <dbReference type="EMBL" id="PLW54498.1"/>
    </source>
</evidence>
<dbReference type="EMBL" id="PGCJ01000045">
    <property type="protein sequence ID" value="PLW54498.1"/>
    <property type="molecule type" value="Genomic_DNA"/>
</dbReference>
<protein>
    <submittedName>
        <fullName evidence="2">Uncharacterized protein</fullName>
    </submittedName>
</protein>